<sequence length="398" mass="46235">MNRETDLSSDISLDSLEIGQKKNSSAKVKKSRENVDTILVPFYEKDILIKTRSYLMNKDSKKDKKTSYLETFRKQFTSNFSTVQNKNEDEIRSISPEFGDTERESIENGIENNCEGEFYNTESYNEIYYEKLMNRELKQYFDDFMGDELQLNVDIERKSTEDTNIDNLKSVSEVSQPQHHARRATVPPIQNVHLGGLGPDMENIKPRLERARSLQRYSEKVRMENRLRIYKKSVETDKEKRAERLSSSKHRETPEKTSREPKENKTSYLVNRTEQEKSSAMKNIYKSKSADVQRKRKEKTFTEKKTNKNDFNVIKGEVKRNSEVGCMESLKASSRIKSSARTRTKPDEKLNNSEVSPVHISFLVNVGGVRPSSALRALEAQHRVYQEKVKALLETNNE</sequence>
<feature type="region of interest" description="Disordered" evidence="1">
    <location>
        <begin position="235"/>
        <end position="266"/>
    </location>
</feature>
<reference evidence="2 3" key="1">
    <citation type="journal article" date="2011" name="Cell">
        <title>The monarch butterfly genome yields insights into long-distance migration.</title>
        <authorList>
            <person name="Zhan S."/>
            <person name="Merlin C."/>
            <person name="Boore J.L."/>
            <person name="Reppert S.M."/>
        </authorList>
    </citation>
    <scope>NUCLEOTIDE SEQUENCE [LARGE SCALE GENOMIC DNA]</scope>
    <source>
        <strain evidence="2">F-2</strain>
    </source>
</reference>
<comment type="caution">
    <text evidence="2">The sequence shown here is derived from an EMBL/GenBank/DDBJ whole genome shotgun (WGS) entry which is preliminary data.</text>
</comment>
<evidence type="ECO:0000313" key="3">
    <source>
        <dbReference type="Proteomes" id="UP000007151"/>
    </source>
</evidence>
<feature type="compositionally biased region" description="Basic and acidic residues" evidence="1">
    <location>
        <begin position="235"/>
        <end position="265"/>
    </location>
</feature>
<dbReference type="KEGG" id="dpl:KGM_202869"/>
<evidence type="ECO:0000256" key="1">
    <source>
        <dbReference type="SAM" id="MobiDB-lite"/>
    </source>
</evidence>
<keyword evidence="3" id="KW-1185">Reference proteome</keyword>
<organism evidence="2 3">
    <name type="scientific">Danaus plexippus plexippus</name>
    <dbReference type="NCBI Taxonomy" id="278856"/>
    <lineage>
        <taxon>Eukaryota</taxon>
        <taxon>Metazoa</taxon>
        <taxon>Ecdysozoa</taxon>
        <taxon>Arthropoda</taxon>
        <taxon>Hexapoda</taxon>
        <taxon>Insecta</taxon>
        <taxon>Pterygota</taxon>
        <taxon>Neoptera</taxon>
        <taxon>Endopterygota</taxon>
        <taxon>Lepidoptera</taxon>
        <taxon>Glossata</taxon>
        <taxon>Ditrysia</taxon>
        <taxon>Papilionoidea</taxon>
        <taxon>Nymphalidae</taxon>
        <taxon>Danainae</taxon>
        <taxon>Danaini</taxon>
        <taxon>Danaina</taxon>
        <taxon>Danaus</taxon>
        <taxon>Danaus</taxon>
    </lineage>
</organism>
<evidence type="ECO:0000313" key="2">
    <source>
        <dbReference type="EMBL" id="OWR49402.1"/>
    </source>
</evidence>
<gene>
    <name evidence="2" type="ORF">KGM_202869</name>
</gene>
<dbReference type="AlphaFoldDB" id="A0A212F6N5"/>
<name>A0A212F6N5_DANPL</name>
<protein>
    <submittedName>
        <fullName evidence="2">Uncharacterized protein</fullName>
    </submittedName>
</protein>
<dbReference type="InParanoid" id="A0A212F6N5"/>
<accession>A0A212F6N5</accession>
<proteinExistence type="predicted"/>
<dbReference type="EMBL" id="AGBW02009984">
    <property type="protein sequence ID" value="OWR49402.1"/>
    <property type="molecule type" value="Genomic_DNA"/>
</dbReference>
<dbReference type="eggNOG" id="ENOG502T753">
    <property type="taxonomic scope" value="Eukaryota"/>
</dbReference>
<dbReference type="Proteomes" id="UP000007151">
    <property type="component" value="Unassembled WGS sequence"/>
</dbReference>